<dbReference type="RefSeq" id="WP_123182026.1">
    <property type="nucleotide sequence ID" value="NZ_RHGB01000006.1"/>
</dbReference>
<keyword evidence="4" id="KW-0804">Transcription</keyword>
<dbReference type="InterPro" id="IPR036390">
    <property type="entry name" value="WH_DNA-bd_sf"/>
</dbReference>
<dbReference type="Proteomes" id="UP000274695">
    <property type="component" value="Unassembled WGS sequence"/>
</dbReference>
<dbReference type="Pfam" id="PF00126">
    <property type="entry name" value="HTH_1"/>
    <property type="match status" value="1"/>
</dbReference>
<dbReference type="SUPFAM" id="SSF53850">
    <property type="entry name" value="Periplasmic binding protein-like II"/>
    <property type="match status" value="1"/>
</dbReference>
<protein>
    <submittedName>
        <fullName evidence="6">LysR family transcriptional regulator</fullName>
    </submittedName>
</protein>
<evidence type="ECO:0000313" key="6">
    <source>
        <dbReference type="EMBL" id="RNL65574.1"/>
    </source>
</evidence>
<comment type="caution">
    <text evidence="6">The sequence shown here is derived from an EMBL/GenBank/DDBJ whole genome shotgun (WGS) entry which is preliminary data.</text>
</comment>
<evidence type="ECO:0000259" key="5">
    <source>
        <dbReference type="PROSITE" id="PS50931"/>
    </source>
</evidence>
<dbReference type="PRINTS" id="PR00039">
    <property type="entry name" value="HTHLYSR"/>
</dbReference>
<dbReference type="Gene3D" id="3.40.190.10">
    <property type="entry name" value="Periplasmic binding protein-like II"/>
    <property type="match status" value="2"/>
</dbReference>
<dbReference type="Gene3D" id="1.10.10.10">
    <property type="entry name" value="Winged helix-like DNA-binding domain superfamily/Winged helix DNA-binding domain"/>
    <property type="match status" value="1"/>
</dbReference>
<feature type="domain" description="HTH lysR-type" evidence="5">
    <location>
        <begin position="1"/>
        <end position="58"/>
    </location>
</feature>
<keyword evidence="7" id="KW-1185">Reference proteome</keyword>
<evidence type="ECO:0000256" key="3">
    <source>
        <dbReference type="ARBA" id="ARBA00023125"/>
    </source>
</evidence>
<name>A0ABX9W5F2_9GAMM</name>
<keyword evidence="2" id="KW-0805">Transcription regulation</keyword>
<accession>A0ABX9W5F2</accession>
<dbReference type="PANTHER" id="PTHR30419:SF8">
    <property type="entry name" value="NITROGEN ASSIMILATION TRANSCRIPTIONAL ACTIVATOR-RELATED"/>
    <property type="match status" value="1"/>
</dbReference>
<dbReference type="PANTHER" id="PTHR30419">
    <property type="entry name" value="HTH-TYPE TRANSCRIPTIONAL REGULATOR YBHD"/>
    <property type="match status" value="1"/>
</dbReference>
<evidence type="ECO:0000256" key="2">
    <source>
        <dbReference type="ARBA" id="ARBA00023015"/>
    </source>
</evidence>
<evidence type="ECO:0000313" key="7">
    <source>
        <dbReference type="Proteomes" id="UP000274695"/>
    </source>
</evidence>
<sequence>MDLRKLKYALALAEMGNYARASEKLFITQSALSRSIQALEQELGMILFERQSNGVRSTVAGEEVLAGARDLLRQANSLERNIALMRNVELGKLQFGVGPVPGYVLLPRILSATARERPRLKVFAQVQSAAKLVELLLAEQIEFLIADSGQIAGYRGLEVQALCQHYGGLFVRRDHPLARRRKIKIADLAEFPLASPAVEGLDVNQLIRNKTGDTAQWLGHFVCEDIAALKIIGLESDAVLMLSELALQRECQSGEFIRINPLDIDQDWSITLAVAFLSGRTPSPLAAQLVDQMKDMLIDAGGVELT</sequence>
<evidence type="ECO:0000256" key="1">
    <source>
        <dbReference type="ARBA" id="ARBA00009437"/>
    </source>
</evidence>
<dbReference type="Pfam" id="PF03466">
    <property type="entry name" value="LysR_substrate"/>
    <property type="match status" value="1"/>
</dbReference>
<dbReference type="InterPro" id="IPR050950">
    <property type="entry name" value="HTH-type_LysR_regulators"/>
</dbReference>
<dbReference type="InterPro" id="IPR005119">
    <property type="entry name" value="LysR_subst-bd"/>
</dbReference>
<dbReference type="EMBL" id="RHGB01000006">
    <property type="protein sequence ID" value="RNL65574.1"/>
    <property type="molecule type" value="Genomic_DNA"/>
</dbReference>
<proteinExistence type="inferred from homology"/>
<evidence type="ECO:0000256" key="4">
    <source>
        <dbReference type="ARBA" id="ARBA00023163"/>
    </source>
</evidence>
<dbReference type="InterPro" id="IPR036388">
    <property type="entry name" value="WH-like_DNA-bd_sf"/>
</dbReference>
<dbReference type="PROSITE" id="PS50931">
    <property type="entry name" value="HTH_LYSR"/>
    <property type="match status" value="1"/>
</dbReference>
<organism evidence="6 7">
    <name type="scientific">Zhongshania marina</name>
    <dbReference type="NCBI Taxonomy" id="2304603"/>
    <lineage>
        <taxon>Bacteria</taxon>
        <taxon>Pseudomonadati</taxon>
        <taxon>Pseudomonadota</taxon>
        <taxon>Gammaproteobacteria</taxon>
        <taxon>Cellvibrionales</taxon>
        <taxon>Spongiibacteraceae</taxon>
        <taxon>Zhongshania</taxon>
    </lineage>
</organism>
<dbReference type="SUPFAM" id="SSF46785">
    <property type="entry name" value="Winged helix' DNA-binding domain"/>
    <property type="match status" value="1"/>
</dbReference>
<reference evidence="6 7" key="1">
    <citation type="submission" date="2018-10" db="EMBL/GenBank/DDBJ databases">
        <title>Draft genome sequence of Zhongshania sp. DSW25-10.</title>
        <authorList>
            <person name="Oh J."/>
        </authorList>
    </citation>
    <scope>NUCLEOTIDE SEQUENCE [LARGE SCALE GENOMIC DNA]</scope>
    <source>
        <strain evidence="6 7">DSW25-10</strain>
    </source>
</reference>
<comment type="similarity">
    <text evidence="1">Belongs to the LysR transcriptional regulatory family.</text>
</comment>
<dbReference type="InterPro" id="IPR000847">
    <property type="entry name" value="LysR_HTH_N"/>
</dbReference>
<gene>
    <name evidence="6" type="ORF">D0911_06875</name>
</gene>
<keyword evidence="3" id="KW-0238">DNA-binding</keyword>